<evidence type="ECO:0000313" key="3">
    <source>
        <dbReference type="Proteomes" id="UP001297361"/>
    </source>
</evidence>
<proteinExistence type="predicted"/>
<evidence type="ECO:0000313" key="2">
    <source>
        <dbReference type="EMBL" id="MEC3888891.1"/>
    </source>
</evidence>
<feature type="transmembrane region" description="Helical" evidence="1">
    <location>
        <begin position="94"/>
        <end position="120"/>
    </location>
</feature>
<keyword evidence="1" id="KW-1133">Transmembrane helix</keyword>
<keyword evidence="1" id="KW-0812">Transmembrane</keyword>
<dbReference type="RefSeq" id="WP_228426969.1">
    <property type="nucleotide sequence ID" value="NZ_JAJFNJ020000003.1"/>
</dbReference>
<keyword evidence="1" id="KW-0472">Membrane</keyword>
<comment type="caution">
    <text evidence="2">The sequence shown here is derived from an EMBL/GenBank/DDBJ whole genome shotgun (WGS) entry which is preliminary data.</text>
</comment>
<protein>
    <recommendedName>
        <fullName evidence="4">Transmembrane protein</fullName>
    </recommendedName>
</protein>
<gene>
    <name evidence="2" type="ORF">LLE72_014340</name>
</gene>
<reference evidence="2" key="2">
    <citation type="submission" date="2024-01" db="EMBL/GenBank/DDBJ databases">
        <title>Long-read genome sequencing of X. campestris pv. papavericola.</title>
        <authorList>
            <person name="Hussain R.M.F."/>
            <person name="Greer S."/>
            <person name="Harrison J."/>
            <person name="Grant M."/>
            <person name="Vicente J."/>
            <person name="Studholme D.J."/>
        </authorList>
    </citation>
    <scope>NUCLEOTIDE SEQUENCE</scope>
    <source>
        <strain evidence="2">NCPPB 2970</strain>
    </source>
</reference>
<dbReference type="Proteomes" id="UP001297361">
    <property type="component" value="Unassembled WGS sequence"/>
</dbReference>
<evidence type="ECO:0008006" key="4">
    <source>
        <dbReference type="Google" id="ProtNLM"/>
    </source>
</evidence>
<reference evidence="2" key="1">
    <citation type="submission" date="2021-10" db="EMBL/GenBank/DDBJ databases">
        <authorList>
            <person name="Hussein R."/>
            <person name="Harrison J."/>
            <person name="Studholme D.J."/>
            <person name="Vicente J."/>
            <person name="Grant M."/>
        </authorList>
    </citation>
    <scope>NUCLEOTIDE SEQUENCE</scope>
    <source>
        <strain evidence="2">NCPPB 2970</strain>
    </source>
</reference>
<name>A0AAJ2X4U2_XANCA</name>
<evidence type="ECO:0000256" key="1">
    <source>
        <dbReference type="SAM" id="Phobius"/>
    </source>
</evidence>
<dbReference type="AlphaFoldDB" id="A0AAJ2X4U2"/>
<sequence>MNHQANYQRLYAPTGPAAMILPCVILGPLGMLLFGAGLDAVFKTQQLMGLVYCVGGLLIAGFLAFCLMLHIRAQQVWAWHVRTGRIPYFRKGGFLKGALVGSGVGLAAVFGCAVLGWKFAEHPAYGELATGAFYLAFLWGLPVIVVPTLIVGWARRAWDRSAVPPG</sequence>
<feature type="transmembrane region" description="Helical" evidence="1">
    <location>
        <begin position="132"/>
        <end position="154"/>
    </location>
</feature>
<accession>A0AAJ2X4U2</accession>
<dbReference type="EMBL" id="JAJFNJ020000003">
    <property type="protein sequence ID" value="MEC3888891.1"/>
    <property type="molecule type" value="Genomic_DNA"/>
</dbReference>
<organism evidence="2 3">
    <name type="scientific">Xanthomonas campestris pv. papavericola</name>
    <dbReference type="NCBI Taxonomy" id="487881"/>
    <lineage>
        <taxon>Bacteria</taxon>
        <taxon>Pseudomonadati</taxon>
        <taxon>Pseudomonadota</taxon>
        <taxon>Gammaproteobacteria</taxon>
        <taxon>Lysobacterales</taxon>
        <taxon>Lysobacteraceae</taxon>
        <taxon>Xanthomonas</taxon>
    </lineage>
</organism>
<feature type="transmembrane region" description="Helical" evidence="1">
    <location>
        <begin position="49"/>
        <end position="73"/>
    </location>
</feature>
<feature type="transmembrane region" description="Helical" evidence="1">
    <location>
        <begin position="12"/>
        <end position="37"/>
    </location>
</feature>